<dbReference type="GO" id="GO:0019856">
    <property type="term" value="P:pyrimidine nucleobase biosynthetic process"/>
    <property type="evidence" value="ECO:0007669"/>
    <property type="project" value="TreeGrafter"/>
</dbReference>
<feature type="binding site" evidence="6">
    <location>
        <position position="110"/>
    </location>
    <ligand>
        <name>5-phospho-alpha-D-ribose 1-diphosphate</name>
        <dbReference type="ChEBI" id="CHEBI:58017"/>
        <note>ligand shared between dimeric partners</note>
    </ligand>
</feature>
<comment type="cofactor">
    <cofactor evidence="6">
        <name>Mg(2+)</name>
        <dbReference type="ChEBI" id="CHEBI:18420"/>
    </cofactor>
</comment>
<feature type="binding site" evidence="6">
    <location>
        <position position="136"/>
    </location>
    <ligand>
        <name>orotate</name>
        <dbReference type="ChEBI" id="CHEBI:30839"/>
    </ligand>
</feature>
<sequence>MSFACGELDAGAMRGRLAALLLEKSYRAGEVTLTSGRKSDYYFDCKQTALYPEGAWLIGNLLFDLLPEGIVGVGGMTLGADPLVTAVSLVSHVRGRPMPAFIVRKAAKGHGTNQFLEGLSNFRPGDKVALLEDVVTTGGTLMTVIDRVQDAGLAVGAVVTVLDREEGGGERLAERGFPLLSIFTRHALLAAAGNQQGT</sequence>
<dbReference type="eggNOG" id="COG0461">
    <property type="taxonomic scope" value="Bacteria"/>
</dbReference>
<comment type="subunit">
    <text evidence="6">Homodimer.</text>
</comment>
<feature type="binding site" description="in other chain" evidence="6">
    <location>
        <position position="105"/>
    </location>
    <ligand>
        <name>5-phospho-alpha-D-ribose 1-diphosphate</name>
        <dbReference type="ChEBI" id="CHEBI:58017"/>
        <note>ligand shared between dimeric partners</note>
    </ligand>
</feature>
<feature type="binding site" description="in other chain" evidence="6">
    <location>
        <begin position="132"/>
        <end position="140"/>
    </location>
    <ligand>
        <name>5-phospho-alpha-D-ribose 1-diphosphate</name>
        <dbReference type="ChEBI" id="CHEBI:58017"/>
        <note>ligand shared between dimeric partners</note>
    </ligand>
</feature>
<evidence type="ECO:0000256" key="4">
    <source>
        <dbReference type="ARBA" id="ARBA00022679"/>
    </source>
</evidence>
<dbReference type="Gene3D" id="3.40.50.2020">
    <property type="match status" value="1"/>
</dbReference>
<name>E1JVA6_SOLFR</name>
<comment type="pathway">
    <text evidence="1 6">Pyrimidine metabolism; UMP biosynthesis via de novo pathway; UMP from orotate: step 1/2.</text>
</comment>
<comment type="similarity">
    <text evidence="6">Belongs to the purine/pyrimidine phosphoribosyltransferase family. PyrE subfamily.</text>
</comment>
<dbReference type="PANTHER" id="PTHR19278:SF9">
    <property type="entry name" value="URIDINE 5'-MONOPHOSPHATE SYNTHASE"/>
    <property type="match status" value="1"/>
</dbReference>
<evidence type="ECO:0000313" key="9">
    <source>
        <dbReference type="Proteomes" id="UP000006250"/>
    </source>
</evidence>
<evidence type="ECO:0000256" key="1">
    <source>
        <dbReference type="ARBA" id="ARBA00004889"/>
    </source>
</evidence>
<keyword evidence="9" id="KW-1185">Reference proteome</keyword>
<dbReference type="UniPathway" id="UPA00070">
    <property type="reaction ID" value="UER00119"/>
</dbReference>
<feature type="binding site" evidence="6">
    <location>
        <position position="164"/>
    </location>
    <ligand>
        <name>orotate</name>
        <dbReference type="ChEBI" id="CHEBI:30839"/>
    </ligand>
</feature>
<dbReference type="GO" id="GO:0044205">
    <property type="term" value="P:'de novo' UMP biosynthetic process"/>
    <property type="evidence" value="ECO:0007669"/>
    <property type="project" value="UniProtKB-UniRule"/>
</dbReference>
<dbReference type="InterPro" id="IPR029057">
    <property type="entry name" value="PRTase-like"/>
</dbReference>
<dbReference type="Pfam" id="PF00156">
    <property type="entry name" value="Pribosyltran"/>
    <property type="match status" value="1"/>
</dbReference>
<feature type="domain" description="Phosphoribosyltransferase" evidence="7">
    <location>
        <begin position="86"/>
        <end position="170"/>
    </location>
</feature>
<dbReference type="InterPro" id="IPR000836">
    <property type="entry name" value="PRTase_dom"/>
</dbReference>
<feature type="binding site" evidence="6">
    <location>
        <position position="108"/>
    </location>
    <ligand>
        <name>5-phospho-alpha-D-ribose 1-diphosphate</name>
        <dbReference type="ChEBI" id="CHEBI:58017"/>
        <note>ligand shared between dimeric partners</note>
    </ligand>
</feature>
<reference evidence="8 9" key="1">
    <citation type="submission" date="2010-08" db="EMBL/GenBank/DDBJ databases">
        <title>The draft genome of Desulfovibrio fructosovorans JJ.</title>
        <authorList>
            <consortium name="US DOE Joint Genome Institute (JGI-PGF)"/>
            <person name="Lucas S."/>
            <person name="Copeland A."/>
            <person name="Lapidus A."/>
            <person name="Cheng J.-F."/>
            <person name="Bruce D."/>
            <person name="Goodwin L."/>
            <person name="Pitluck S."/>
            <person name="Land M.L."/>
            <person name="Hauser L."/>
            <person name="Chang Y.-J."/>
            <person name="Jeffries C."/>
            <person name="Wall J.D."/>
            <person name="Stahl D.A."/>
            <person name="Arkin A.P."/>
            <person name="Dehal P."/>
            <person name="Stolyar S.M."/>
            <person name="Hazen T.C."/>
            <person name="Woyke T.J."/>
        </authorList>
    </citation>
    <scope>NUCLEOTIDE SEQUENCE [LARGE SCALE GENOMIC DNA]</scope>
    <source>
        <strain evidence="8 9">JJ</strain>
    </source>
</reference>
<dbReference type="PANTHER" id="PTHR19278">
    <property type="entry name" value="OROTATE PHOSPHORIBOSYLTRANSFERASE"/>
    <property type="match status" value="1"/>
</dbReference>
<dbReference type="NCBIfam" id="TIGR00336">
    <property type="entry name" value="pyrE"/>
    <property type="match status" value="1"/>
</dbReference>
<comment type="caution">
    <text evidence="6">Lacks conserved residue(s) required for the propagation of feature annotation.</text>
</comment>
<accession>E1JVA6</accession>
<dbReference type="CDD" id="cd06223">
    <property type="entry name" value="PRTases_typeI"/>
    <property type="match status" value="1"/>
</dbReference>
<comment type="function">
    <text evidence="6">Catalyzes the transfer of a ribosyl phosphate group from 5-phosphoribose 1-diphosphate to orotate, leading to the formation of orotidine monophosphate (OMP).</text>
</comment>
<comment type="catalytic activity">
    <reaction evidence="6">
        <text>orotidine 5'-phosphate + diphosphate = orotate + 5-phospho-alpha-D-ribose 1-diphosphate</text>
        <dbReference type="Rhea" id="RHEA:10380"/>
        <dbReference type="ChEBI" id="CHEBI:30839"/>
        <dbReference type="ChEBI" id="CHEBI:33019"/>
        <dbReference type="ChEBI" id="CHEBI:57538"/>
        <dbReference type="ChEBI" id="CHEBI:58017"/>
        <dbReference type="EC" id="2.4.2.10"/>
    </reaction>
</comment>
<evidence type="ECO:0000259" key="7">
    <source>
        <dbReference type="Pfam" id="PF00156"/>
    </source>
</evidence>
<dbReference type="GO" id="GO:0000287">
    <property type="term" value="F:magnesium ion binding"/>
    <property type="evidence" value="ECO:0007669"/>
    <property type="project" value="UniProtKB-UniRule"/>
</dbReference>
<keyword evidence="5 6" id="KW-0665">Pyrimidine biosynthesis</keyword>
<proteinExistence type="inferred from homology"/>
<keyword evidence="6" id="KW-0460">Magnesium</keyword>
<dbReference type="SUPFAM" id="SSF53271">
    <property type="entry name" value="PRTase-like"/>
    <property type="match status" value="1"/>
</dbReference>
<evidence type="ECO:0000256" key="3">
    <source>
        <dbReference type="ARBA" id="ARBA00022676"/>
    </source>
</evidence>
<gene>
    <name evidence="6" type="primary">pyrE</name>
    <name evidence="8" type="ORF">DesfrDRAFT_1555</name>
</gene>
<comment type="caution">
    <text evidence="8">The sequence shown here is derived from an EMBL/GenBank/DDBJ whole genome shotgun (WGS) entry which is preliminary data.</text>
</comment>
<dbReference type="InterPro" id="IPR004467">
    <property type="entry name" value="Or_phspho_trans_dom"/>
</dbReference>
<protein>
    <recommendedName>
        <fullName evidence="2 6">Orotate phosphoribosyltransferase</fullName>
        <shortName evidence="6">OPRT</shortName>
        <shortName evidence="6">OPRTase</shortName>
        <ecNumber evidence="2 6">2.4.2.10</ecNumber>
    </recommendedName>
</protein>
<evidence type="ECO:0000313" key="8">
    <source>
        <dbReference type="EMBL" id="EFL51700.1"/>
    </source>
</evidence>
<dbReference type="RefSeq" id="WP_005992694.1">
    <property type="nucleotide sequence ID" value="NZ_AECZ01000008.1"/>
</dbReference>
<dbReference type="GO" id="GO:0004588">
    <property type="term" value="F:orotate phosphoribosyltransferase activity"/>
    <property type="evidence" value="ECO:0007669"/>
    <property type="project" value="UniProtKB-UniRule"/>
</dbReference>
<dbReference type="InterPro" id="IPR023031">
    <property type="entry name" value="OPRT"/>
</dbReference>
<dbReference type="EC" id="2.4.2.10" evidence="2 6"/>
<keyword evidence="3 6" id="KW-0328">Glycosyltransferase</keyword>
<feature type="binding site" evidence="6">
    <location>
        <position position="104"/>
    </location>
    <ligand>
        <name>5-phospho-alpha-D-ribose 1-diphosphate</name>
        <dbReference type="ChEBI" id="CHEBI:58017"/>
        <note>ligand shared between dimeric partners</note>
    </ligand>
</feature>
<evidence type="ECO:0000256" key="2">
    <source>
        <dbReference type="ARBA" id="ARBA00011971"/>
    </source>
</evidence>
<evidence type="ECO:0000256" key="5">
    <source>
        <dbReference type="ARBA" id="ARBA00022975"/>
    </source>
</evidence>
<dbReference type="AlphaFoldDB" id="E1JVA6"/>
<evidence type="ECO:0000256" key="6">
    <source>
        <dbReference type="HAMAP-Rule" id="MF_01208"/>
    </source>
</evidence>
<keyword evidence="4 6" id="KW-0808">Transferase</keyword>
<dbReference type="OrthoDB" id="9785917at2"/>
<dbReference type="STRING" id="596151.DesfrDRAFT_1555"/>
<dbReference type="Proteomes" id="UP000006250">
    <property type="component" value="Unassembled WGS sequence"/>
</dbReference>
<organism evidence="8 9">
    <name type="scientific">Solidesulfovibrio fructosivorans JJ]</name>
    <dbReference type="NCBI Taxonomy" id="596151"/>
    <lineage>
        <taxon>Bacteria</taxon>
        <taxon>Pseudomonadati</taxon>
        <taxon>Thermodesulfobacteriota</taxon>
        <taxon>Desulfovibrionia</taxon>
        <taxon>Desulfovibrionales</taxon>
        <taxon>Desulfovibrionaceae</taxon>
        <taxon>Solidesulfovibrio</taxon>
    </lineage>
</organism>
<dbReference type="HAMAP" id="MF_01208">
    <property type="entry name" value="PyrE"/>
    <property type="match status" value="1"/>
</dbReference>
<dbReference type="EMBL" id="AECZ01000008">
    <property type="protein sequence ID" value="EFL51700.1"/>
    <property type="molecule type" value="Genomic_DNA"/>
</dbReference>